<keyword evidence="5 7" id="KW-0472">Membrane</keyword>
<gene>
    <name evidence="8" type="ORF">M0R45_029007</name>
</gene>
<dbReference type="PANTHER" id="PTHR11654">
    <property type="entry name" value="OLIGOPEPTIDE TRANSPORTER-RELATED"/>
    <property type="match status" value="1"/>
</dbReference>
<keyword evidence="4 7" id="KW-1133">Transmembrane helix</keyword>
<evidence type="ECO:0000256" key="7">
    <source>
        <dbReference type="SAM" id="Phobius"/>
    </source>
</evidence>
<feature type="transmembrane region" description="Helical" evidence="7">
    <location>
        <begin position="44"/>
        <end position="63"/>
    </location>
</feature>
<evidence type="ECO:0000313" key="9">
    <source>
        <dbReference type="Proteomes" id="UP001457282"/>
    </source>
</evidence>
<dbReference type="GO" id="GO:0016020">
    <property type="term" value="C:membrane"/>
    <property type="evidence" value="ECO:0007669"/>
    <property type="project" value="UniProtKB-SubCell"/>
</dbReference>
<keyword evidence="9" id="KW-1185">Reference proteome</keyword>
<feature type="transmembrane region" description="Helical" evidence="7">
    <location>
        <begin position="181"/>
        <end position="200"/>
    </location>
</feature>
<evidence type="ECO:0000256" key="5">
    <source>
        <dbReference type="ARBA" id="ARBA00023136"/>
    </source>
</evidence>
<dbReference type="AlphaFoldDB" id="A0AAW1W6X9"/>
<feature type="transmembrane region" description="Helical" evidence="7">
    <location>
        <begin position="386"/>
        <end position="407"/>
    </location>
</feature>
<feature type="transmembrane region" description="Helical" evidence="7">
    <location>
        <begin position="470"/>
        <end position="490"/>
    </location>
</feature>
<evidence type="ECO:0000256" key="1">
    <source>
        <dbReference type="ARBA" id="ARBA00004141"/>
    </source>
</evidence>
<dbReference type="SUPFAM" id="SSF103473">
    <property type="entry name" value="MFS general substrate transporter"/>
    <property type="match status" value="1"/>
</dbReference>
<keyword evidence="3 7" id="KW-0812">Transmembrane</keyword>
<accession>A0AAW1W6X9</accession>
<dbReference type="GO" id="GO:0022857">
    <property type="term" value="F:transmembrane transporter activity"/>
    <property type="evidence" value="ECO:0007669"/>
    <property type="project" value="InterPro"/>
</dbReference>
<dbReference type="InterPro" id="IPR000109">
    <property type="entry name" value="POT_fam"/>
</dbReference>
<dbReference type="EMBL" id="JBEDUW010000006">
    <property type="protein sequence ID" value="KAK9920452.1"/>
    <property type="molecule type" value="Genomic_DNA"/>
</dbReference>
<comment type="caution">
    <text evidence="8">The sequence shown here is derived from an EMBL/GenBank/DDBJ whole genome shotgun (WGS) entry which is preliminary data.</text>
</comment>
<feature type="transmembrane region" description="Helical" evidence="7">
    <location>
        <begin position="296"/>
        <end position="320"/>
    </location>
</feature>
<dbReference type="Pfam" id="PF00854">
    <property type="entry name" value="PTR2"/>
    <property type="match status" value="1"/>
</dbReference>
<comment type="subcellular location">
    <subcellularLocation>
        <location evidence="1">Membrane</location>
        <topology evidence="1">Multi-pass membrane protein</topology>
    </subcellularLocation>
</comment>
<name>A0AAW1W6X9_RUBAR</name>
<evidence type="ECO:0000256" key="6">
    <source>
        <dbReference type="SAM" id="MobiDB-lite"/>
    </source>
</evidence>
<evidence type="ECO:0000313" key="8">
    <source>
        <dbReference type="EMBL" id="KAK9920452.1"/>
    </source>
</evidence>
<evidence type="ECO:0000256" key="4">
    <source>
        <dbReference type="ARBA" id="ARBA00022989"/>
    </source>
</evidence>
<protein>
    <submittedName>
        <fullName evidence="8">Uncharacterized protein</fullName>
    </submittedName>
</protein>
<dbReference type="Gene3D" id="1.20.1250.20">
    <property type="entry name" value="MFS general substrate transporter like domains"/>
    <property type="match status" value="1"/>
</dbReference>
<dbReference type="Proteomes" id="UP001457282">
    <property type="component" value="Unassembled WGS sequence"/>
</dbReference>
<organism evidence="8 9">
    <name type="scientific">Rubus argutus</name>
    <name type="common">Southern blackberry</name>
    <dbReference type="NCBI Taxonomy" id="59490"/>
    <lineage>
        <taxon>Eukaryota</taxon>
        <taxon>Viridiplantae</taxon>
        <taxon>Streptophyta</taxon>
        <taxon>Embryophyta</taxon>
        <taxon>Tracheophyta</taxon>
        <taxon>Spermatophyta</taxon>
        <taxon>Magnoliopsida</taxon>
        <taxon>eudicotyledons</taxon>
        <taxon>Gunneridae</taxon>
        <taxon>Pentapetalae</taxon>
        <taxon>rosids</taxon>
        <taxon>fabids</taxon>
        <taxon>Rosales</taxon>
        <taxon>Rosaceae</taxon>
        <taxon>Rosoideae</taxon>
        <taxon>Rosoideae incertae sedis</taxon>
        <taxon>Rubus</taxon>
    </lineage>
</organism>
<proteinExistence type="inferred from homology"/>
<reference evidence="8 9" key="1">
    <citation type="journal article" date="2023" name="G3 (Bethesda)">
        <title>A chromosome-length genome assembly and annotation of blackberry (Rubus argutus, cv. 'Hillquist').</title>
        <authorList>
            <person name="Bruna T."/>
            <person name="Aryal R."/>
            <person name="Dudchenko O."/>
            <person name="Sargent D.J."/>
            <person name="Mead D."/>
            <person name="Buti M."/>
            <person name="Cavallini A."/>
            <person name="Hytonen T."/>
            <person name="Andres J."/>
            <person name="Pham M."/>
            <person name="Weisz D."/>
            <person name="Mascagni F."/>
            <person name="Usai G."/>
            <person name="Natali L."/>
            <person name="Bassil N."/>
            <person name="Fernandez G.E."/>
            <person name="Lomsadze A."/>
            <person name="Armour M."/>
            <person name="Olukolu B."/>
            <person name="Poorten T."/>
            <person name="Britton C."/>
            <person name="Davik J."/>
            <person name="Ashrafi H."/>
            <person name="Aiden E.L."/>
            <person name="Borodovsky M."/>
            <person name="Worthington M."/>
        </authorList>
    </citation>
    <scope>NUCLEOTIDE SEQUENCE [LARGE SCALE GENOMIC DNA]</scope>
    <source>
        <strain evidence="8">PI 553951</strain>
    </source>
</reference>
<feature type="transmembrane region" description="Helical" evidence="7">
    <location>
        <begin position="70"/>
        <end position="89"/>
    </location>
</feature>
<feature type="transmembrane region" description="Helical" evidence="7">
    <location>
        <begin position="12"/>
        <end position="32"/>
    </location>
</feature>
<feature type="transmembrane region" description="Helical" evidence="7">
    <location>
        <begin position="117"/>
        <end position="136"/>
    </location>
</feature>
<dbReference type="InterPro" id="IPR036259">
    <property type="entry name" value="MFS_trans_sf"/>
</dbReference>
<evidence type="ECO:0000256" key="3">
    <source>
        <dbReference type="ARBA" id="ARBA00022692"/>
    </source>
</evidence>
<sequence>MSKSSWARVEVLIWVDVIPYYALWMLITYFTNVWNLSFAHAAELVNLFYGMTAIMTVGMQLIVDSFMGNYWMVLFSSFAYTIGLVLLTMSTPPVLSKTTGTCSAYEPQCLGQVQKKLFYIALPLIAVGMAGQLTSVDTFADQQTSPSESSDIKEIHGCWIGLKNLIVSAVVGFALSFIKPWWVLFGISTLCTLGALLTFVTGSSRYNCPKEQDTALTNLFRVFVASASKICRTTTRPGYATYERYDYKVDRISYTPRLRCLDRAATILPSPMSLEQQQNSRWRLCTVTEVEEAKRILCMIPICLNFILIGVVSAIGNTYFVEQANHMDGKGYDLSKFHLIPLPRKLRGPPRHIRFPLLGLLIIHEWSKMIFASATKSFVGSKSKRFARLIAMSMTIAILCCITAASVEARRLDMVKRHDLIDKPNEGIPMNRFWLFPQFVLLGMLNGVKDKTFHYFIVNRVGKPGSRYNPLARAVFGVATICTSFSMYVVAAIKPSWFQATLNRSRLDNYYWTLAAFTAANLVFYVLASYTCWSPYETKTKPASSDETDSESVKGNVDP</sequence>
<feature type="region of interest" description="Disordered" evidence="6">
    <location>
        <begin position="539"/>
        <end position="559"/>
    </location>
</feature>
<comment type="similarity">
    <text evidence="2">Belongs to the major facilitator superfamily. Proton-dependent oligopeptide transporter (POT/PTR) (TC 2.A.17) family.</text>
</comment>
<feature type="transmembrane region" description="Helical" evidence="7">
    <location>
        <begin position="510"/>
        <end position="533"/>
    </location>
</feature>
<evidence type="ECO:0000256" key="2">
    <source>
        <dbReference type="ARBA" id="ARBA00005982"/>
    </source>
</evidence>